<keyword evidence="1" id="KW-0472">Membrane</keyword>
<keyword evidence="1" id="KW-0812">Transmembrane</keyword>
<evidence type="ECO:0000313" key="2">
    <source>
        <dbReference type="EMBL" id="CDW22912.1"/>
    </source>
</evidence>
<dbReference type="EMBL" id="HACA01005550">
    <property type="protein sequence ID" value="CDW22911.1"/>
    <property type="molecule type" value="Transcribed_RNA"/>
</dbReference>
<feature type="transmembrane region" description="Helical" evidence="1">
    <location>
        <begin position="6"/>
        <end position="23"/>
    </location>
</feature>
<dbReference type="AlphaFoldDB" id="A0A0K2TBG9"/>
<organism evidence="2">
    <name type="scientific">Lepeophtheirus salmonis</name>
    <name type="common">Salmon louse</name>
    <name type="synonym">Caligus salmonis</name>
    <dbReference type="NCBI Taxonomy" id="72036"/>
    <lineage>
        <taxon>Eukaryota</taxon>
        <taxon>Metazoa</taxon>
        <taxon>Ecdysozoa</taxon>
        <taxon>Arthropoda</taxon>
        <taxon>Crustacea</taxon>
        <taxon>Multicrustacea</taxon>
        <taxon>Hexanauplia</taxon>
        <taxon>Copepoda</taxon>
        <taxon>Siphonostomatoida</taxon>
        <taxon>Caligidae</taxon>
        <taxon>Lepeophtheirus</taxon>
    </lineage>
</organism>
<protein>
    <submittedName>
        <fullName evidence="2">Uncharacterized protein</fullName>
    </submittedName>
</protein>
<dbReference type="EMBL" id="HACA01005551">
    <property type="protein sequence ID" value="CDW22912.1"/>
    <property type="molecule type" value="Transcribed_RNA"/>
</dbReference>
<proteinExistence type="predicted"/>
<keyword evidence="1" id="KW-1133">Transmembrane helix</keyword>
<evidence type="ECO:0000256" key="1">
    <source>
        <dbReference type="SAM" id="Phobius"/>
    </source>
</evidence>
<sequence length="47" mass="5258">MKLTVPLISLPSLVYILFAFLILSTSPMSSRISSNVCVVFKFRSTSY</sequence>
<accession>A0A0K2TBG9</accession>
<name>A0A0K2TBG9_LEPSM</name>
<reference evidence="2" key="1">
    <citation type="submission" date="2014-05" db="EMBL/GenBank/DDBJ databases">
        <authorList>
            <person name="Chronopoulou M."/>
        </authorList>
    </citation>
    <scope>NUCLEOTIDE SEQUENCE</scope>
    <source>
        <tissue evidence="2">Whole organism</tissue>
    </source>
</reference>